<dbReference type="Proteomes" id="UP001219231">
    <property type="component" value="Segment"/>
</dbReference>
<name>A0AAF0IG49_9CAUD</name>
<protein>
    <submittedName>
        <fullName evidence="1">Uncharacterized protein</fullName>
    </submittedName>
</protein>
<evidence type="ECO:0000313" key="1">
    <source>
        <dbReference type="EMBL" id="WEU80495.1"/>
    </source>
</evidence>
<evidence type="ECO:0000313" key="2">
    <source>
        <dbReference type="Proteomes" id="UP001219231"/>
    </source>
</evidence>
<sequence>MTIKRVITIRLFSGQCQYITQLGITIGRHFKYY</sequence>
<organism evidence="1 2">
    <name type="scientific">Klebsiella phage Emom</name>
    <dbReference type="NCBI Taxonomy" id="3018529"/>
    <lineage>
        <taxon>Viruses</taxon>
        <taxon>Duplodnaviria</taxon>
        <taxon>Heunggongvirae</taxon>
        <taxon>Uroviricota</taxon>
        <taxon>Caudoviricetes</taxon>
        <taxon>Autographivirales</taxon>
        <taxon>Autotranscriptaviridae</taxon>
        <taxon>Studiervirinae</taxon>
        <taxon>Przondovirus</taxon>
        <taxon>Przondovirus emom</taxon>
    </lineage>
</organism>
<keyword evidence="2" id="KW-1185">Reference proteome</keyword>
<reference evidence="1 2" key="1">
    <citation type="submission" date="2023-03" db="EMBL/GenBank/DDBJ databases">
        <title>A hybrid and poly-polish workflow for the complete and accurate assembly of phage genomes: a case study of ten przondoviruses.</title>
        <authorList>
            <person name="Elek C.K.A."/>
            <person name="Adriaenssens E.M."/>
        </authorList>
    </citation>
    <scope>NUCLEOTIDE SEQUENCE [LARGE SCALE GENOMIC DNA]</scope>
</reference>
<proteinExistence type="predicted"/>
<dbReference type="EMBL" id="OQ579030">
    <property type="protein sequence ID" value="WEU80495.1"/>
    <property type="molecule type" value="Genomic_DNA"/>
</dbReference>
<accession>A0AAF0IG49</accession>
<gene>
    <name evidence="1" type="ORF">FWCWJBXL_0002</name>
</gene>